<evidence type="ECO:0000256" key="8">
    <source>
        <dbReference type="ARBA" id="ARBA00023169"/>
    </source>
</evidence>
<evidence type="ECO:0000256" key="3">
    <source>
        <dbReference type="ARBA" id="ARBA00022475"/>
    </source>
</evidence>
<keyword evidence="7 9" id="KW-0472">Membrane</keyword>
<evidence type="ECO:0000256" key="5">
    <source>
        <dbReference type="ARBA" id="ARBA00022692"/>
    </source>
</evidence>
<dbReference type="AlphaFoldDB" id="S9RVR3"/>
<evidence type="ECO:0000313" key="11">
    <source>
        <dbReference type="EMBL" id="EPX78069.1"/>
    </source>
</evidence>
<organism evidence="11 12">
    <name type="scientific">Salipiger mucosus DSM 16094</name>
    <dbReference type="NCBI Taxonomy" id="1123237"/>
    <lineage>
        <taxon>Bacteria</taxon>
        <taxon>Pseudomonadati</taxon>
        <taxon>Pseudomonadota</taxon>
        <taxon>Alphaproteobacteria</taxon>
        <taxon>Rhodobacterales</taxon>
        <taxon>Roseobacteraceae</taxon>
        <taxon>Salipiger</taxon>
    </lineage>
</organism>
<evidence type="ECO:0000256" key="2">
    <source>
        <dbReference type="ARBA" id="ARBA00006464"/>
    </source>
</evidence>
<dbReference type="GO" id="GO:0005886">
    <property type="term" value="C:plasma membrane"/>
    <property type="evidence" value="ECO:0007669"/>
    <property type="project" value="UniProtKB-SubCell"/>
</dbReference>
<dbReference type="Proteomes" id="UP000015347">
    <property type="component" value="Unassembled WGS sequence"/>
</dbReference>
<dbReference type="RefSeq" id="WP_020041725.1">
    <property type="nucleotide sequence ID" value="NZ_KE557281.1"/>
</dbReference>
<dbReference type="eggNOG" id="COG2148">
    <property type="taxonomic scope" value="Bacteria"/>
</dbReference>
<evidence type="ECO:0000259" key="10">
    <source>
        <dbReference type="Pfam" id="PF02397"/>
    </source>
</evidence>
<keyword evidence="4 11" id="KW-0808">Transferase</keyword>
<name>S9RVR3_9RHOB</name>
<evidence type="ECO:0000256" key="1">
    <source>
        <dbReference type="ARBA" id="ARBA00004236"/>
    </source>
</evidence>
<evidence type="ECO:0000256" key="7">
    <source>
        <dbReference type="ARBA" id="ARBA00023136"/>
    </source>
</evidence>
<protein>
    <submittedName>
        <fullName evidence="11">Undecaprenyl-phosphate galactosephosphotransferase</fullName>
        <ecNumber evidence="11">2.7.8.6</ecNumber>
    </submittedName>
</protein>
<dbReference type="EMBL" id="APVH01000042">
    <property type="protein sequence ID" value="EPX78069.1"/>
    <property type="molecule type" value="Genomic_DNA"/>
</dbReference>
<keyword evidence="8" id="KW-0270">Exopolysaccharide synthesis</keyword>
<dbReference type="Pfam" id="PF02397">
    <property type="entry name" value="Bac_transf"/>
    <property type="match status" value="1"/>
</dbReference>
<keyword evidence="6 9" id="KW-1133">Transmembrane helix</keyword>
<dbReference type="STRING" id="1123237.Salmuc_03391"/>
<comment type="caution">
    <text evidence="11">The sequence shown here is derived from an EMBL/GenBank/DDBJ whole genome shotgun (WGS) entry which is preliminary data.</text>
</comment>
<accession>S9RVR3</accession>
<keyword evidence="5 9" id="KW-0812">Transmembrane</keyword>
<proteinExistence type="inferred from homology"/>
<dbReference type="PANTHER" id="PTHR30576:SF4">
    <property type="entry name" value="UNDECAPRENYL-PHOSPHATE GALACTOSE PHOSPHOTRANSFERASE"/>
    <property type="match status" value="1"/>
</dbReference>
<feature type="transmembrane region" description="Helical" evidence="9">
    <location>
        <begin position="39"/>
        <end position="62"/>
    </location>
</feature>
<dbReference type="PANTHER" id="PTHR30576">
    <property type="entry name" value="COLANIC BIOSYNTHESIS UDP-GLUCOSE LIPID CARRIER TRANSFERASE"/>
    <property type="match status" value="1"/>
</dbReference>
<gene>
    <name evidence="11" type="ORF">Salmuc_03391</name>
</gene>
<dbReference type="OrthoDB" id="9808602at2"/>
<sequence length="232" mass="26391">MTATNYSDGFPNRYYQSRKTRDAIRDDSRSFYPLFAKRLLDLALAIALVPVLLPVIAVLWAMTTRDGGPGFFGHRRIGRNGEVFRCWKIRTMVVDAEARLAEHLANDPEAAAEWERDHKLRDDPRITRLGAFLRSTSLDELPQIWNVLKGDMSFVGPRPVVRDEMRKYGAARTAYLAMKPGITGLWQVSGRNDVSYEERVAMDVDYVSRVSLMTDIRLILLTGLSVLDRTGR</sequence>
<evidence type="ECO:0000313" key="12">
    <source>
        <dbReference type="Proteomes" id="UP000015347"/>
    </source>
</evidence>
<feature type="domain" description="Bacterial sugar transferase" evidence="10">
    <location>
        <begin position="37"/>
        <end position="227"/>
    </location>
</feature>
<evidence type="ECO:0000256" key="9">
    <source>
        <dbReference type="SAM" id="Phobius"/>
    </source>
</evidence>
<dbReference type="EC" id="2.7.8.6" evidence="11"/>
<dbReference type="InterPro" id="IPR003362">
    <property type="entry name" value="Bact_transf"/>
</dbReference>
<dbReference type="GO" id="GO:0000271">
    <property type="term" value="P:polysaccharide biosynthetic process"/>
    <property type="evidence" value="ECO:0007669"/>
    <property type="project" value="UniProtKB-KW"/>
</dbReference>
<reference evidence="12" key="1">
    <citation type="journal article" date="2014" name="Stand. Genomic Sci.">
        <title>Genome sequence of the exopolysaccharide-producing Salipiger mucosus type strain (DSM 16094(T)), a moderately halophilic member of the Roseobacter clade.</title>
        <authorList>
            <person name="Riedel T."/>
            <person name="Spring S."/>
            <person name="Fiebig A."/>
            <person name="Petersen J."/>
            <person name="Kyrpides N.C."/>
            <person name="Goker M."/>
            <person name="Klenk H.P."/>
        </authorList>
    </citation>
    <scope>NUCLEOTIDE SEQUENCE [LARGE SCALE GENOMIC DNA]</scope>
    <source>
        <strain evidence="12">DSM 16094</strain>
    </source>
</reference>
<evidence type="ECO:0000256" key="6">
    <source>
        <dbReference type="ARBA" id="ARBA00022989"/>
    </source>
</evidence>
<keyword evidence="12" id="KW-1185">Reference proteome</keyword>
<comment type="subcellular location">
    <subcellularLocation>
        <location evidence="1">Cell membrane</location>
    </subcellularLocation>
</comment>
<evidence type="ECO:0000256" key="4">
    <source>
        <dbReference type="ARBA" id="ARBA00022679"/>
    </source>
</evidence>
<keyword evidence="3" id="KW-1003">Cell membrane</keyword>
<dbReference type="HOGENOM" id="CLU_024920_1_0_5"/>
<dbReference type="GO" id="GO:0047360">
    <property type="term" value="F:undecaprenyl-phosphate galactose phosphotransferase activity"/>
    <property type="evidence" value="ECO:0007669"/>
    <property type="project" value="UniProtKB-EC"/>
</dbReference>
<comment type="similarity">
    <text evidence="2">Belongs to the bacterial sugar transferase family.</text>
</comment>